<feature type="transmembrane region" description="Helical" evidence="17">
    <location>
        <begin position="1108"/>
        <end position="1125"/>
    </location>
</feature>
<keyword evidence="10" id="KW-0460">Magnesium</keyword>
<dbReference type="NCBIfam" id="TIGR01494">
    <property type="entry name" value="ATPase_P-type"/>
    <property type="match status" value="1"/>
</dbReference>
<dbReference type="FunFam" id="3.40.50.1000:FF:000018">
    <property type="entry name" value="Calcium-transporting ATPase"/>
    <property type="match status" value="1"/>
</dbReference>
<dbReference type="SFLD" id="SFLDS00003">
    <property type="entry name" value="Haloacid_Dehalogenase"/>
    <property type="match status" value="1"/>
</dbReference>
<dbReference type="InterPro" id="IPR004014">
    <property type="entry name" value="ATPase_P-typ_cation-transptr_N"/>
</dbReference>
<keyword evidence="5 17" id="KW-0812">Transmembrane</keyword>
<keyword evidence="4 17" id="KW-0109">Calcium transport</keyword>
<dbReference type="Gene3D" id="3.40.50.1000">
    <property type="entry name" value="HAD superfamily/HAD-like"/>
    <property type="match status" value="1"/>
</dbReference>
<dbReference type="InterPro" id="IPR023299">
    <property type="entry name" value="ATPase_P-typ_cyto_dom_N"/>
</dbReference>
<reference evidence="22 23" key="1">
    <citation type="journal article" date="2018" name="Front. Microbiol.">
        <title>Prospects for Fungal Bioremediation of Acidic Radioactive Waste Sites: Characterization and Genome Sequence of Rhodotorula taiwanensis MD1149.</title>
        <authorList>
            <person name="Tkavc R."/>
            <person name="Matrosova V.Y."/>
            <person name="Grichenko O.E."/>
            <person name="Gostincar C."/>
            <person name="Volpe R.P."/>
            <person name="Klimenkova P."/>
            <person name="Gaidamakova E.K."/>
            <person name="Zhou C.E."/>
            <person name="Stewart B.J."/>
            <person name="Lyman M.G."/>
            <person name="Malfatti S.A."/>
            <person name="Rubinfeld B."/>
            <person name="Courtot M."/>
            <person name="Singh J."/>
            <person name="Dalgard C.L."/>
            <person name="Hamilton T."/>
            <person name="Frey K.G."/>
            <person name="Gunde-Cimerman N."/>
            <person name="Dugan L."/>
            <person name="Daly M.J."/>
        </authorList>
    </citation>
    <scope>NUCLEOTIDE SEQUENCE [LARGE SCALE GENOMIC DNA]</scope>
    <source>
        <strain evidence="22 23">MD1149</strain>
    </source>
</reference>
<dbReference type="FunFam" id="2.70.150.10:FF:000028">
    <property type="entry name" value="Calcium-transporting ATPase"/>
    <property type="match status" value="1"/>
</dbReference>
<dbReference type="Pfam" id="PF00689">
    <property type="entry name" value="Cation_ATPase_C"/>
    <property type="match status" value="1"/>
</dbReference>
<keyword evidence="14 17" id="KW-0472">Membrane</keyword>
<organism evidence="22 23">
    <name type="scientific">Rhodotorula taiwanensis</name>
    <dbReference type="NCBI Taxonomy" id="741276"/>
    <lineage>
        <taxon>Eukaryota</taxon>
        <taxon>Fungi</taxon>
        <taxon>Dikarya</taxon>
        <taxon>Basidiomycota</taxon>
        <taxon>Pucciniomycotina</taxon>
        <taxon>Microbotryomycetes</taxon>
        <taxon>Sporidiobolales</taxon>
        <taxon>Sporidiobolaceae</taxon>
        <taxon>Rhodotorula</taxon>
    </lineage>
</organism>
<dbReference type="InterPro" id="IPR008250">
    <property type="entry name" value="ATPase_P-typ_transduc_dom_A_sf"/>
</dbReference>
<comment type="catalytic activity">
    <reaction evidence="16 17">
        <text>Ca(2+)(in) + ATP + H2O = Ca(2+)(out) + ADP + phosphate + H(+)</text>
        <dbReference type="Rhea" id="RHEA:18105"/>
        <dbReference type="ChEBI" id="CHEBI:15377"/>
        <dbReference type="ChEBI" id="CHEBI:15378"/>
        <dbReference type="ChEBI" id="CHEBI:29108"/>
        <dbReference type="ChEBI" id="CHEBI:30616"/>
        <dbReference type="ChEBI" id="CHEBI:43474"/>
        <dbReference type="ChEBI" id="CHEBI:456216"/>
        <dbReference type="EC" id="7.2.2.10"/>
    </reaction>
</comment>
<feature type="transmembrane region" description="Helical" evidence="17">
    <location>
        <begin position="1291"/>
        <end position="1311"/>
    </location>
</feature>
<comment type="similarity">
    <text evidence="15 17">Belongs to the cation transport ATPase (P-type) (TC 3.A.3) family.</text>
</comment>
<dbReference type="InterPro" id="IPR044492">
    <property type="entry name" value="P_typ_ATPase_HD_dom"/>
</dbReference>
<keyword evidence="11" id="KW-1278">Translocase</keyword>
<keyword evidence="7 17" id="KW-0547">Nucleotide-binding</keyword>
<evidence type="ECO:0000256" key="3">
    <source>
        <dbReference type="ARBA" id="ARBA00022554"/>
    </source>
</evidence>
<evidence type="ECO:0000256" key="7">
    <source>
        <dbReference type="ARBA" id="ARBA00022741"/>
    </source>
</evidence>
<dbReference type="InterPro" id="IPR023298">
    <property type="entry name" value="ATPase_P-typ_TM_dom_sf"/>
</dbReference>
<evidence type="ECO:0000256" key="9">
    <source>
        <dbReference type="ARBA" id="ARBA00022840"/>
    </source>
</evidence>
<feature type="compositionally biased region" description="Polar residues" evidence="18">
    <location>
        <begin position="1430"/>
        <end position="1458"/>
    </location>
</feature>
<dbReference type="STRING" id="741276.A0A2S5BEZ9"/>
<evidence type="ECO:0000256" key="8">
    <source>
        <dbReference type="ARBA" id="ARBA00022837"/>
    </source>
</evidence>
<evidence type="ECO:0000256" key="13">
    <source>
        <dbReference type="ARBA" id="ARBA00023065"/>
    </source>
</evidence>
<feature type="domain" description="Cation-transporting P-type ATPase N-terminal" evidence="21">
    <location>
        <begin position="289"/>
        <end position="364"/>
    </location>
</feature>
<evidence type="ECO:0000256" key="15">
    <source>
        <dbReference type="ARBA" id="ARBA00038148"/>
    </source>
</evidence>
<comment type="function">
    <text evidence="17">Catalyzes the hydrolysis of ATP coupled with the transport of calcium.</text>
</comment>
<feature type="domain" description="Cation-transporting P-type ATPase C-terminal" evidence="20">
    <location>
        <begin position="1130"/>
        <end position="1309"/>
    </location>
</feature>
<keyword evidence="3" id="KW-0926">Vacuole</keyword>
<feature type="transmembrane region" description="Helical" evidence="17">
    <location>
        <begin position="609"/>
        <end position="636"/>
    </location>
</feature>
<keyword evidence="12 17" id="KW-1133">Transmembrane helix</keyword>
<dbReference type="PRINTS" id="PR00120">
    <property type="entry name" value="HATPASE"/>
</dbReference>
<evidence type="ECO:0000256" key="17">
    <source>
        <dbReference type="RuleBase" id="RU361146"/>
    </source>
</evidence>
<dbReference type="Gene3D" id="2.70.150.10">
    <property type="entry name" value="Calcium-transporting ATPase, cytoplasmic transduction domain A"/>
    <property type="match status" value="1"/>
</dbReference>
<dbReference type="Pfam" id="PF13246">
    <property type="entry name" value="Cation_ATPase"/>
    <property type="match status" value="1"/>
</dbReference>
<dbReference type="InterPro" id="IPR036412">
    <property type="entry name" value="HAD-like_sf"/>
</dbReference>
<dbReference type="PROSITE" id="PS00154">
    <property type="entry name" value="ATPASE_E1_E2"/>
    <property type="match status" value="1"/>
</dbReference>
<keyword evidence="23" id="KW-1185">Reference proteome</keyword>
<evidence type="ECO:0000313" key="23">
    <source>
        <dbReference type="Proteomes" id="UP000237144"/>
    </source>
</evidence>
<dbReference type="InterPro" id="IPR059000">
    <property type="entry name" value="ATPase_P-type_domA"/>
</dbReference>
<evidence type="ECO:0000259" key="20">
    <source>
        <dbReference type="Pfam" id="PF00689"/>
    </source>
</evidence>
<dbReference type="InterPro" id="IPR018303">
    <property type="entry name" value="ATPase_P-typ_P_site"/>
</dbReference>
<feature type="transmembrane region" description="Helical" evidence="17">
    <location>
        <begin position="1258"/>
        <end position="1279"/>
    </location>
</feature>
<dbReference type="PRINTS" id="PR00119">
    <property type="entry name" value="CATATPASE"/>
</dbReference>
<feature type="transmembrane region" description="Helical" evidence="17">
    <location>
        <begin position="567"/>
        <end position="589"/>
    </location>
</feature>
<keyword evidence="9 17" id="KW-0067">ATP-binding</keyword>
<evidence type="ECO:0000256" key="4">
    <source>
        <dbReference type="ARBA" id="ARBA00022568"/>
    </source>
</evidence>
<feature type="transmembrane region" description="Helical" evidence="17">
    <location>
        <begin position="1178"/>
        <end position="1201"/>
    </location>
</feature>
<dbReference type="OrthoDB" id="3352408at2759"/>
<comment type="caution">
    <text evidence="17">Lacks conserved residue(s) required for the propagation of feature annotation.</text>
</comment>
<sequence length="1469" mass="157431">MDAPPSAETAPPRTLAPPVPTVSISPAAATDASPPVTPPGSPSTTTTRRGAHLTNLTPPPPRTAAGLNHESDSGSIATTSAPPSPSSHYLTSLSLRDNTDPDGTRRLREAEAGGYSSSFTGGGGGGGGHERRPSYASTVPDSYVESSMTRKDTVDSTSTKAPLYSGPTSPATHFLAAAKPTSKSTETRSPRDLEKGLDAAGKPLTLDPDNSGRVMDASNPGIEDTELTAAPEKRPKLFGIFPRRARKPAEVVAIVDPPAEEMQPFDRAMLPTALYNLVDPKSLDHLTSLGGPEGIMRGLRTDPKLGLKEEGGADGPQPALAEDRKRVFGENRIPGKKPKSFLALCWAAYTDKVLIILSVAAVVSLALGLYQDLGTPASYYPSTACPPTNLCKEPQVDWVEGVAITVAILIVVMVGSVNDWQKERQFQKLNAQKEERNVKVLRNGQQRLMSVYDVVVGDILFIEPGEIIPVDGVFLSGHNVRCDESGATGESDALRKVPYDELVGEKAASSSKADCFMISGSKVLEGVGSYVVTSVGRNSFHGKIMMSLQGDTEDTPLQLKLNALAELIAKLGSAAGLLLFTALMIRFFVQLKTDPDRTAHEKAQGFIQVLIISVTIVVVAVPEGLPLAVTLALAFATRRMTKMNLLVRVLGACETMANATCVCTDKTGTLTTNKMSVVAGSIGVHLKFAARLAENQKRTNANDDRDPEQVSADGHDDPSAPPSPTSSDGQGSAPPKRKGRLDFSADMSDINEHASPALKKLLNDSIVINSTAFEGTDEHGAEGGFVGSKTETALMSFAQAQGWPHYRAVREGADVVQMVPFSSERKCMGVVVRLPNGKYRLFLKGASEVLAKLSTRHVIIQEHGAGASTKEIDEDTVPTAEFDEETRGNITRTIIFYACQSLRTIALCSRDIESWPPRGSEVNADGEVAFEDLAKDLTLIGVTAIEDPLREGVAKAVATCQGAGVMVKMCTGDNVLTARSIASQCGIFTKGGIIMEGPVFRKLSDRQRYEIVPNLQVLARSSPEDKKILVETLKSMGEVVGVTGDGTNDGPALKTANVGFSMGIAGTEVAKEASDIILMDDNFASIVSAIMWGRCVNDSVRKFLQFQLSVNITAVIITFVTSVASSEESSVLTAVQLLWINLIMDTFAALALATDPASPESLLRKPDRKTAPLISVQMWIMILGQSVYQLVVALVLNFAGHSILNLNSTDPALSIDQENELKTLIFNAFTFSQIFNMINSRRLDRKLNIFTGIFKNYWFILIFCIMVGGQALIVNVGGAAFQVVRIGGRDWAISIVIGLLSIPLGALLRCLPPGPFHRFLVKMHLYPSDAELRGELPNVSKAAEEYKWSEGIQKAIDGLRVYSTVRGGRARASNIFKFKRPMSRNKQLAAMDLQPTYLMAMVPSLVIGSIGGGWRPESGTLENPAAHDPSASTQQLLERGSGQLQNGHSRSPSMSTTLPAVKEESRTDV</sequence>
<evidence type="ECO:0000256" key="11">
    <source>
        <dbReference type="ARBA" id="ARBA00022967"/>
    </source>
</evidence>
<dbReference type="GO" id="GO:0016887">
    <property type="term" value="F:ATP hydrolysis activity"/>
    <property type="evidence" value="ECO:0007669"/>
    <property type="project" value="InterPro"/>
</dbReference>
<evidence type="ECO:0000256" key="6">
    <source>
        <dbReference type="ARBA" id="ARBA00022723"/>
    </source>
</evidence>
<dbReference type="EC" id="7.2.2.10" evidence="17"/>
<feature type="compositionally biased region" description="Basic and acidic residues" evidence="18">
    <location>
        <begin position="97"/>
        <end position="111"/>
    </location>
</feature>
<evidence type="ECO:0000256" key="16">
    <source>
        <dbReference type="ARBA" id="ARBA00048694"/>
    </source>
</evidence>
<feature type="region of interest" description="Disordered" evidence="18">
    <location>
        <begin position="1"/>
        <end position="214"/>
    </location>
</feature>
<evidence type="ECO:0000256" key="1">
    <source>
        <dbReference type="ARBA" id="ARBA00004128"/>
    </source>
</evidence>
<keyword evidence="6" id="KW-0479">Metal-binding</keyword>
<evidence type="ECO:0000256" key="12">
    <source>
        <dbReference type="ARBA" id="ARBA00022989"/>
    </source>
</evidence>
<feature type="transmembrane region" description="Helical" evidence="17">
    <location>
        <begin position="398"/>
        <end position="418"/>
    </location>
</feature>
<evidence type="ECO:0000256" key="5">
    <source>
        <dbReference type="ARBA" id="ARBA00022692"/>
    </source>
</evidence>
<dbReference type="SFLD" id="SFLDF00027">
    <property type="entry name" value="p-type_atpase"/>
    <property type="match status" value="1"/>
</dbReference>
<feature type="domain" description="P-type ATPase A" evidence="19">
    <location>
        <begin position="435"/>
        <end position="548"/>
    </location>
</feature>
<feature type="compositionally biased region" description="Basic and acidic residues" evidence="18">
    <location>
        <begin position="695"/>
        <end position="718"/>
    </location>
</feature>
<dbReference type="SUPFAM" id="SSF81653">
    <property type="entry name" value="Calcium ATPase, transduction domain A"/>
    <property type="match status" value="1"/>
</dbReference>
<dbReference type="FunFam" id="1.20.1110.10:FF:000039">
    <property type="entry name" value="Calcium-transporting ATPase"/>
    <property type="match status" value="1"/>
</dbReference>
<dbReference type="SFLD" id="SFLDG00002">
    <property type="entry name" value="C1.7:_P-type_atpase_like"/>
    <property type="match status" value="1"/>
</dbReference>
<keyword evidence="13 17" id="KW-0406">Ion transport</keyword>
<dbReference type="EMBL" id="PJQD01000018">
    <property type="protein sequence ID" value="POY75323.1"/>
    <property type="molecule type" value="Genomic_DNA"/>
</dbReference>
<evidence type="ECO:0000256" key="10">
    <source>
        <dbReference type="ARBA" id="ARBA00022842"/>
    </source>
</evidence>
<dbReference type="SUPFAM" id="SSF81660">
    <property type="entry name" value="Metal cation-transporting ATPase, ATP-binding domain N"/>
    <property type="match status" value="1"/>
</dbReference>
<dbReference type="InterPro" id="IPR001757">
    <property type="entry name" value="P_typ_ATPase"/>
</dbReference>
<keyword evidence="2 17" id="KW-0813">Transport</keyword>
<gene>
    <name evidence="22" type="ORF">BMF94_1694</name>
</gene>
<feature type="transmembrane region" description="Helical" evidence="17">
    <location>
        <begin position="341"/>
        <end position="370"/>
    </location>
</feature>
<keyword evidence="8 17" id="KW-0106">Calcium</keyword>
<dbReference type="NCBIfam" id="TIGR01517">
    <property type="entry name" value="ATPase-IIB_Ca"/>
    <property type="match status" value="1"/>
</dbReference>
<evidence type="ECO:0000256" key="18">
    <source>
        <dbReference type="SAM" id="MobiDB-lite"/>
    </source>
</evidence>
<name>A0A2S5BEZ9_9BASI</name>
<dbReference type="GO" id="GO:0005388">
    <property type="term" value="F:P-type calcium transporter activity"/>
    <property type="evidence" value="ECO:0007669"/>
    <property type="project" value="UniProtKB-EC"/>
</dbReference>
<feature type="compositionally biased region" description="Polar residues" evidence="18">
    <location>
        <begin position="155"/>
        <end position="171"/>
    </location>
</feature>
<dbReference type="GO" id="GO:0046872">
    <property type="term" value="F:metal ion binding"/>
    <property type="evidence" value="ECO:0007669"/>
    <property type="project" value="UniProtKB-KW"/>
</dbReference>
<feature type="region of interest" description="Disordered" evidence="18">
    <location>
        <begin position="1417"/>
        <end position="1469"/>
    </location>
</feature>
<evidence type="ECO:0000256" key="14">
    <source>
        <dbReference type="ARBA" id="ARBA00023136"/>
    </source>
</evidence>
<evidence type="ECO:0000313" key="22">
    <source>
        <dbReference type="EMBL" id="POY75323.1"/>
    </source>
</evidence>
<dbReference type="CDD" id="cd02081">
    <property type="entry name" value="P-type_ATPase_Ca_PMCA-like"/>
    <property type="match status" value="1"/>
</dbReference>
<dbReference type="SUPFAM" id="SSF56784">
    <property type="entry name" value="HAD-like"/>
    <property type="match status" value="1"/>
</dbReference>
<dbReference type="GO" id="GO:0005774">
    <property type="term" value="C:vacuolar membrane"/>
    <property type="evidence" value="ECO:0007669"/>
    <property type="project" value="UniProtKB-SubCell"/>
</dbReference>
<evidence type="ECO:0000259" key="21">
    <source>
        <dbReference type="Pfam" id="PF00690"/>
    </source>
</evidence>
<dbReference type="PANTHER" id="PTHR24093">
    <property type="entry name" value="CATION TRANSPORTING ATPASE"/>
    <property type="match status" value="1"/>
</dbReference>
<feature type="compositionally biased region" description="Basic and acidic residues" evidence="18">
    <location>
        <begin position="185"/>
        <end position="197"/>
    </location>
</feature>
<proteinExistence type="inferred from homology"/>
<feature type="region of interest" description="Disordered" evidence="18">
    <location>
        <begin position="695"/>
        <end position="742"/>
    </location>
</feature>
<dbReference type="Gene3D" id="1.20.1110.10">
    <property type="entry name" value="Calcium-transporting ATPase, transmembrane domain"/>
    <property type="match status" value="1"/>
</dbReference>
<comment type="subcellular location">
    <subcellularLocation>
        <location evidence="17">Membrane</location>
        <topology evidence="17">Multi-pass membrane protein</topology>
    </subcellularLocation>
    <subcellularLocation>
        <location evidence="1">Vacuole membrane</location>
        <topology evidence="1">Multi-pass membrane protein</topology>
    </subcellularLocation>
</comment>
<dbReference type="GO" id="GO:0006874">
    <property type="term" value="P:intracellular calcium ion homeostasis"/>
    <property type="evidence" value="ECO:0007669"/>
    <property type="project" value="TreeGrafter"/>
</dbReference>
<dbReference type="Gene3D" id="3.40.1110.10">
    <property type="entry name" value="Calcium-transporting ATPase, cytoplasmic domain N"/>
    <property type="match status" value="1"/>
</dbReference>
<evidence type="ECO:0000256" key="2">
    <source>
        <dbReference type="ARBA" id="ARBA00022448"/>
    </source>
</evidence>
<evidence type="ECO:0000259" key="19">
    <source>
        <dbReference type="Pfam" id="PF00122"/>
    </source>
</evidence>
<dbReference type="GO" id="GO:0005886">
    <property type="term" value="C:plasma membrane"/>
    <property type="evidence" value="ECO:0007669"/>
    <property type="project" value="TreeGrafter"/>
</dbReference>
<comment type="caution">
    <text evidence="22">The sequence shown here is derived from an EMBL/GenBank/DDBJ whole genome shotgun (WGS) entry which is preliminary data.</text>
</comment>
<dbReference type="Proteomes" id="UP000237144">
    <property type="component" value="Unassembled WGS sequence"/>
</dbReference>
<accession>A0A2S5BEZ9</accession>
<dbReference type="Pfam" id="PF00690">
    <property type="entry name" value="Cation_ATPase_N"/>
    <property type="match status" value="1"/>
</dbReference>
<protein>
    <recommendedName>
        <fullName evidence="17">Calcium-transporting ATPase</fullName>
        <ecNumber evidence="17">7.2.2.10</ecNumber>
    </recommendedName>
</protein>
<dbReference type="PANTHER" id="PTHR24093:SF369">
    <property type="entry name" value="CALCIUM-TRANSPORTING ATPASE"/>
    <property type="match status" value="1"/>
</dbReference>
<dbReference type="InterPro" id="IPR006408">
    <property type="entry name" value="P-type_ATPase_IIB"/>
</dbReference>
<feature type="transmembrane region" description="Helical" evidence="17">
    <location>
        <begin position="1137"/>
        <end position="1157"/>
    </location>
</feature>
<dbReference type="InterPro" id="IPR023214">
    <property type="entry name" value="HAD_sf"/>
</dbReference>
<dbReference type="InterPro" id="IPR006068">
    <property type="entry name" value="ATPase_P-typ_cation-transptr_C"/>
</dbReference>
<dbReference type="Pfam" id="PF00122">
    <property type="entry name" value="E1-E2_ATPase"/>
    <property type="match status" value="1"/>
</dbReference>
<dbReference type="GO" id="GO:0005524">
    <property type="term" value="F:ATP binding"/>
    <property type="evidence" value="ECO:0007669"/>
    <property type="project" value="UniProtKB-KW"/>
</dbReference>
<dbReference type="SUPFAM" id="SSF81665">
    <property type="entry name" value="Calcium ATPase, transmembrane domain M"/>
    <property type="match status" value="1"/>
</dbReference>
<feature type="compositionally biased region" description="Polar residues" evidence="18">
    <location>
        <begin position="135"/>
        <end position="147"/>
    </location>
</feature>